<dbReference type="EMBL" id="CP030117">
    <property type="protein sequence ID" value="AWX56511.1"/>
    <property type="molecule type" value="Genomic_DNA"/>
</dbReference>
<dbReference type="AlphaFoldDB" id="A0A2Z4MJG6"/>
<gene>
    <name evidence="1" type="ORF">AB432_016345</name>
</gene>
<dbReference type="Proteomes" id="UP000036061">
    <property type="component" value="Chromosome"/>
</dbReference>
<accession>A0A2Z4MJG6</accession>
<sequence length="69" mass="8068">MILLARRSAELIIITLKIGEVRETVKTFKAKENPTKYKPQITLAKRRIEAFEISVSLIEREINDLDKKR</sequence>
<protein>
    <submittedName>
        <fullName evidence="1">Uncharacterized protein</fullName>
    </submittedName>
</protein>
<name>A0A2Z4MJG6_BREBE</name>
<evidence type="ECO:0000313" key="1">
    <source>
        <dbReference type="EMBL" id="AWX56511.1"/>
    </source>
</evidence>
<evidence type="ECO:0000313" key="2">
    <source>
        <dbReference type="Proteomes" id="UP000036061"/>
    </source>
</evidence>
<reference evidence="1 2" key="1">
    <citation type="journal article" date="2015" name="Genome Announc.">
        <title>Draft Genome Sequence of Brevibacillus brevis DZQ7, a Plant Growth-Promoting Rhizobacterium with Broad-Spectrum Antimicrobial Activity.</title>
        <authorList>
            <person name="Hou Q."/>
            <person name="Wang C."/>
            <person name="Hou X."/>
            <person name="Xia Z."/>
            <person name="Ye J."/>
            <person name="Liu K."/>
            <person name="Liu H."/>
            <person name="Wang J."/>
            <person name="Guo H."/>
            <person name="Yu X."/>
            <person name="Yang Y."/>
            <person name="Du B."/>
            <person name="Ding Y."/>
        </authorList>
    </citation>
    <scope>NUCLEOTIDE SEQUENCE [LARGE SCALE GENOMIC DNA]</scope>
    <source>
        <strain evidence="1 2">DZQ7</strain>
    </source>
</reference>
<proteinExistence type="predicted"/>
<organism evidence="1 2">
    <name type="scientific">Brevibacillus brevis</name>
    <name type="common">Bacillus brevis</name>
    <dbReference type="NCBI Taxonomy" id="1393"/>
    <lineage>
        <taxon>Bacteria</taxon>
        <taxon>Bacillati</taxon>
        <taxon>Bacillota</taxon>
        <taxon>Bacilli</taxon>
        <taxon>Bacillales</taxon>
        <taxon>Paenibacillaceae</taxon>
        <taxon>Brevibacillus</taxon>
    </lineage>
</organism>